<dbReference type="NCBIfam" id="TIGR03561">
    <property type="entry name" value="organ_hyd_perox"/>
    <property type="match status" value="1"/>
</dbReference>
<dbReference type="GO" id="GO:0006979">
    <property type="term" value="P:response to oxidative stress"/>
    <property type="evidence" value="ECO:0007669"/>
    <property type="project" value="InterPro"/>
</dbReference>
<evidence type="ECO:0000313" key="3">
    <source>
        <dbReference type="Proteomes" id="UP000320300"/>
    </source>
</evidence>
<dbReference type="Gene3D" id="3.30.300.20">
    <property type="match status" value="1"/>
</dbReference>
<dbReference type="Gene3D" id="2.20.25.10">
    <property type="match status" value="1"/>
</dbReference>
<evidence type="ECO:0000313" key="2">
    <source>
        <dbReference type="EMBL" id="SMO93960.1"/>
    </source>
</evidence>
<dbReference type="InterPro" id="IPR003718">
    <property type="entry name" value="OsmC/Ohr_fam"/>
</dbReference>
<proteinExistence type="inferred from homology"/>
<dbReference type="SUPFAM" id="SSF82784">
    <property type="entry name" value="OsmC-like"/>
    <property type="match status" value="1"/>
</dbReference>
<dbReference type="Pfam" id="PF02566">
    <property type="entry name" value="OsmC"/>
    <property type="match status" value="1"/>
</dbReference>
<dbReference type="EMBL" id="FXTN01000011">
    <property type="protein sequence ID" value="SMO93960.1"/>
    <property type="molecule type" value="Genomic_DNA"/>
</dbReference>
<dbReference type="PANTHER" id="PTHR33797:SF2">
    <property type="entry name" value="ORGANIC HYDROPEROXIDE RESISTANCE PROTEIN-LIKE"/>
    <property type="match status" value="1"/>
</dbReference>
<dbReference type="RefSeq" id="WP_221931373.1">
    <property type="nucleotide sequence ID" value="NZ_CBCSJO010000001.1"/>
</dbReference>
<protein>
    <submittedName>
        <fullName evidence="2">Peroxiredoxin, Ohr subfamily</fullName>
    </submittedName>
</protein>
<keyword evidence="3" id="KW-1185">Reference proteome</keyword>
<evidence type="ECO:0000256" key="1">
    <source>
        <dbReference type="ARBA" id="ARBA00007378"/>
    </source>
</evidence>
<dbReference type="AlphaFoldDB" id="A0A521FEI6"/>
<reference evidence="2 3" key="1">
    <citation type="submission" date="2017-05" db="EMBL/GenBank/DDBJ databases">
        <authorList>
            <person name="Varghese N."/>
            <person name="Submissions S."/>
        </authorList>
    </citation>
    <scope>NUCLEOTIDE SEQUENCE [LARGE SCALE GENOMIC DNA]</scope>
    <source>
        <strain evidence="2 3">DSM 19036</strain>
    </source>
</reference>
<gene>
    <name evidence="2" type="ORF">SAMN06265348_111134</name>
</gene>
<dbReference type="InterPro" id="IPR019953">
    <property type="entry name" value="OHR"/>
</dbReference>
<dbReference type="InterPro" id="IPR036102">
    <property type="entry name" value="OsmC/Ohrsf"/>
</dbReference>
<comment type="similarity">
    <text evidence="1">Belongs to the OsmC/Ohr family.</text>
</comment>
<name>A0A521FEI6_9SPHI</name>
<accession>A0A521FEI6</accession>
<dbReference type="Proteomes" id="UP000320300">
    <property type="component" value="Unassembled WGS sequence"/>
</dbReference>
<organism evidence="2 3">
    <name type="scientific">Pedobacter westerhofensis</name>
    <dbReference type="NCBI Taxonomy" id="425512"/>
    <lineage>
        <taxon>Bacteria</taxon>
        <taxon>Pseudomonadati</taxon>
        <taxon>Bacteroidota</taxon>
        <taxon>Sphingobacteriia</taxon>
        <taxon>Sphingobacteriales</taxon>
        <taxon>Sphingobacteriaceae</taxon>
        <taxon>Pedobacter</taxon>
    </lineage>
</organism>
<dbReference type="InterPro" id="IPR015946">
    <property type="entry name" value="KH_dom-like_a/b"/>
</dbReference>
<sequence>MEKIEKLYTAEALATGGRNGNVKSSDGVLDLQVRTPKELGGGGGAYTNPEQLFAAGYAACFDSALSLVIRTAKVETEETTVTAQVSIGKTGSGGFGLSVKLQISIPGVTPEVAQSLAEKAHQVCPYSNATRGNIEVELEIV</sequence>
<dbReference type="PANTHER" id="PTHR33797">
    <property type="entry name" value="ORGANIC HYDROPEROXIDE RESISTANCE PROTEIN-LIKE"/>
    <property type="match status" value="1"/>
</dbReference>